<evidence type="ECO:0000313" key="1">
    <source>
        <dbReference type="EMBL" id="KIM82903.1"/>
    </source>
</evidence>
<dbReference type="AlphaFoldDB" id="A0A0C3B9C8"/>
<protein>
    <submittedName>
        <fullName evidence="1">Uncharacterized protein</fullName>
    </submittedName>
</protein>
<keyword evidence="2" id="KW-1185">Reference proteome</keyword>
<reference evidence="2" key="2">
    <citation type="submission" date="2015-01" db="EMBL/GenBank/DDBJ databases">
        <title>Evolutionary Origins and Diversification of the Mycorrhizal Mutualists.</title>
        <authorList>
            <consortium name="DOE Joint Genome Institute"/>
            <consortium name="Mycorrhizal Genomics Consortium"/>
            <person name="Kohler A."/>
            <person name="Kuo A."/>
            <person name="Nagy L.G."/>
            <person name="Floudas D."/>
            <person name="Copeland A."/>
            <person name="Barry K.W."/>
            <person name="Cichocki N."/>
            <person name="Veneault-Fourrey C."/>
            <person name="LaButti K."/>
            <person name="Lindquist E.A."/>
            <person name="Lipzen A."/>
            <person name="Lundell T."/>
            <person name="Morin E."/>
            <person name="Murat C."/>
            <person name="Riley R."/>
            <person name="Ohm R."/>
            <person name="Sun H."/>
            <person name="Tunlid A."/>
            <person name="Henrissat B."/>
            <person name="Grigoriev I.V."/>
            <person name="Hibbett D.S."/>
            <person name="Martin F."/>
        </authorList>
    </citation>
    <scope>NUCLEOTIDE SEQUENCE [LARGE SCALE GENOMIC DNA]</scope>
    <source>
        <strain evidence="2">F 1598</strain>
    </source>
</reference>
<dbReference type="HOGENOM" id="CLU_2868471_0_0_1"/>
<proteinExistence type="predicted"/>
<reference evidence="1 2" key="1">
    <citation type="submission" date="2014-04" db="EMBL/GenBank/DDBJ databases">
        <authorList>
            <consortium name="DOE Joint Genome Institute"/>
            <person name="Kuo A."/>
            <person name="Tarkka M."/>
            <person name="Buscot F."/>
            <person name="Kohler A."/>
            <person name="Nagy L.G."/>
            <person name="Floudas D."/>
            <person name="Copeland A."/>
            <person name="Barry K.W."/>
            <person name="Cichocki N."/>
            <person name="Veneault-Fourrey C."/>
            <person name="LaButti K."/>
            <person name="Lindquist E.A."/>
            <person name="Lipzen A."/>
            <person name="Lundell T."/>
            <person name="Morin E."/>
            <person name="Murat C."/>
            <person name="Sun H."/>
            <person name="Tunlid A."/>
            <person name="Henrissat B."/>
            <person name="Grigoriev I.V."/>
            <person name="Hibbett D.S."/>
            <person name="Martin F."/>
            <person name="Nordberg H.P."/>
            <person name="Cantor M.N."/>
            <person name="Hua S.X."/>
        </authorList>
    </citation>
    <scope>NUCLEOTIDE SEQUENCE [LARGE SCALE GENOMIC DNA]</scope>
    <source>
        <strain evidence="1 2">F 1598</strain>
    </source>
</reference>
<gene>
    <name evidence="1" type="ORF">PILCRDRAFT_460608</name>
</gene>
<accession>A0A0C3B9C8</accession>
<dbReference type="Proteomes" id="UP000054166">
    <property type="component" value="Unassembled WGS sequence"/>
</dbReference>
<sequence length="64" mass="7094">MTMWQRHDPSFIRPYNLSTGPPSIHHLGTSSLCGFHFADSDKIPKLIGLSCELVVCIVIVESNP</sequence>
<dbReference type="EMBL" id="KN832993">
    <property type="protein sequence ID" value="KIM82903.1"/>
    <property type="molecule type" value="Genomic_DNA"/>
</dbReference>
<name>A0A0C3B9C8_PILCF</name>
<dbReference type="InParanoid" id="A0A0C3B9C8"/>
<evidence type="ECO:0000313" key="2">
    <source>
        <dbReference type="Proteomes" id="UP000054166"/>
    </source>
</evidence>
<organism evidence="1 2">
    <name type="scientific">Piloderma croceum (strain F 1598)</name>
    <dbReference type="NCBI Taxonomy" id="765440"/>
    <lineage>
        <taxon>Eukaryota</taxon>
        <taxon>Fungi</taxon>
        <taxon>Dikarya</taxon>
        <taxon>Basidiomycota</taxon>
        <taxon>Agaricomycotina</taxon>
        <taxon>Agaricomycetes</taxon>
        <taxon>Agaricomycetidae</taxon>
        <taxon>Atheliales</taxon>
        <taxon>Atheliaceae</taxon>
        <taxon>Piloderma</taxon>
    </lineage>
</organism>